<dbReference type="Proteomes" id="UP000183339">
    <property type="component" value="Unassembled WGS sequence"/>
</dbReference>
<dbReference type="EMBL" id="FOHI01000006">
    <property type="protein sequence ID" value="SET42725.1"/>
    <property type="molecule type" value="Genomic_DNA"/>
</dbReference>
<accession>A0A1I0ECF2</accession>
<proteinExistence type="predicted"/>
<reference evidence="1 2" key="1">
    <citation type="submission" date="2016-10" db="EMBL/GenBank/DDBJ databases">
        <authorList>
            <person name="de Groot N.N."/>
        </authorList>
    </citation>
    <scope>NUCLEOTIDE SEQUENCE [LARGE SCALE GENOMIC DNA]</scope>
    <source>
        <strain evidence="1 2">Nl7</strain>
    </source>
</reference>
<gene>
    <name evidence="1" type="ORF">SAMN05216412_106112</name>
</gene>
<sequence length="111" mass="12282">MLTPSQSPLVANLFLVAHGQNHCSSIVIAIQGYIAAILEVDDLLSILWLYILAPATDTRLVRKHFHAFADRLDGSLGSSSVLVREEAIQALHVLQRLRRPDQRWHSGGSMS</sequence>
<protein>
    <submittedName>
        <fullName evidence="1">Uncharacterized protein</fullName>
    </submittedName>
</protein>
<organism evidence="1 2">
    <name type="scientific">Nitrosospira multiformis</name>
    <dbReference type="NCBI Taxonomy" id="1231"/>
    <lineage>
        <taxon>Bacteria</taxon>
        <taxon>Pseudomonadati</taxon>
        <taxon>Pseudomonadota</taxon>
        <taxon>Betaproteobacteria</taxon>
        <taxon>Nitrosomonadales</taxon>
        <taxon>Nitrosomonadaceae</taxon>
        <taxon>Nitrosospira</taxon>
    </lineage>
</organism>
<dbReference type="AlphaFoldDB" id="A0A1I0ECF2"/>
<evidence type="ECO:0000313" key="2">
    <source>
        <dbReference type="Proteomes" id="UP000183339"/>
    </source>
</evidence>
<evidence type="ECO:0000313" key="1">
    <source>
        <dbReference type="EMBL" id="SET42725.1"/>
    </source>
</evidence>
<name>A0A1I0ECF2_9PROT</name>